<evidence type="ECO:0000256" key="1">
    <source>
        <dbReference type="ARBA" id="ARBA00006485"/>
    </source>
</evidence>
<accession>A0A067DTT7</accession>
<keyword evidence="9 14" id="KW-0067">ATP-binding</keyword>
<evidence type="ECO:0000313" key="19">
    <source>
        <dbReference type="Proteomes" id="UP000027120"/>
    </source>
</evidence>
<evidence type="ECO:0000256" key="14">
    <source>
        <dbReference type="PROSITE-ProRule" id="PRU10141"/>
    </source>
</evidence>
<dbReference type="PaxDb" id="2711-XP_006487225.1"/>
<evidence type="ECO:0000256" key="5">
    <source>
        <dbReference type="ARBA" id="ARBA00022553"/>
    </source>
</evidence>
<dbReference type="PANTHER" id="PTHR24055">
    <property type="entry name" value="MITOGEN-ACTIVATED PROTEIN KINASE"/>
    <property type="match status" value="1"/>
</dbReference>
<dbReference type="PROSITE" id="PS50011">
    <property type="entry name" value="PROTEIN_KINASE_DOM"/>
    <property type="match status" value="1"/>
</dbReference>
<evidence type="ECO:0000256" key="8">
    <source>
        <dbReference type="ARBA" id="ARBA00022777"/>
    </source>
</evidence>
<evidence type="ECO:0000256" key="16">
    <source>
        <dbReference type="SAM" id="MobiDB-lite"/>
    </source>
</evidence>
<reference evidence="18 19" key="1">
    <citation type="submission" date="2014-04" db="EMBL/GenBank/DDBJ databases">
        <authorList>
            <consortium name="International Citrus Genome Consortium"/>
            <person name="Gmitter F."/>
            <person name="Chen C."/>
            <person name="Farmerie W."/>
            <person name="Harkins T."/>
            <person name="Desany B."/>
            <person name="Mohiuddin M."/>
            <person name="Kodira C."/>
            <person name="Borodovsky M."/>
            <person name="Lomsadze A."/>
            <person name="Burns P."/>
            <person name="Jenkins J."/>
            <person name="Prochnik S."/>
            <person name="Shu S."/>
            <person name="Chapman J."/>
            <person name="Pitluck S."/>
            <person name="Schmutz J."/>
            <person name="Rokhsar D."/>
        </authorList>
    </citation>
    <scope>NUCLEOTIDE SEQUENCE</scope>
</reference>
<dbReference type="EMBL" id="KK785533">
    <property type="protein sequence ID" value="KDO42016.1"/>
    <property type="molecule type" value="Genomic_DNA"/>
</dbReference>
<dbReference type="GO" id="GO:0005737">
    <property type="term" value="C:cytoplasm"/>
    <property type="evidence" value="ECO:0000318"/>
    <property type="project" value="GO_Central"/>
</dbReference>
<evidence type="ECO:0000256" key="6">
    <source>
        <dbReference type="ARBA" id="ARBA00022679"/>
    </source>
</evidence>
<evidence type="ECO:0000256" key="12">
    <source>
        <dbReference type="ARBA" id="ARBA00048312"/>
    </source>
</evidence>
<evidence type="ECO:0000256" key="15">
    <source>
        <dbReference type="RuleBase" id="RU000304"/>
    </source>
</evidence>
<name>A0A067DTT7_CITSI</name>
<feature type="binding site" evidence="14">
    <location>
        <position position="33"/>
    </location>
    <ligand>
        <name>ATP</name>
        <dbReference type="ChEBI" id="CHEBI:30616"/>
    </ligand>
</feature>
<keyword evidence="8" id="KW-0418">Kinase</keyword>
<comment type="catalytic activity">
    <reaction evidence="10">
        <text>L-threonyl-[protein] + ATP = O-phospho-L-threonyl-[protein] + ADP + H(+)</text>
        <dbReference type="Rhea" id="RHEA:46608"/>
        <dbReference type="Rhea" id="RHEA-COMP:11060"/>
        <dbReference type="Rhea" id="RHEA-COMP:11605"/>
        <dbReference type="ChEBI" id="CHEBI:15378"/>
        <dbReference type="ChEBI" id="CHEBI:30013"/>
        <dbReference type="ChEBI" id="CHEBI:30616"/>
        <dbReference type="ChEBI" id="CHEBI:61977"/>
        <dbReference type="ChEBI" id="CHEBI:456216"/>
        <dbReference type="EC" id="2.7.11.24"/>
    </reaction>
</comment>
<proteinExistence type="inferred from homology"/>
<dbReference type="InterPro" id="IPR050117">
    <property type="entry name" value="MAPK"/>
</dbReference>
<comment type="catalytic activity">
    <reaction evidence="11">
        <text>L-threonyl-[protein] + ATP = O-phospho-L-threonyl-[protein] + ADP + H(+)</text>
        <dbReference type="Rhea" id="RHEA:46608"/>
        <dbReference type="Rhea" id="RHEA-COMP:11060"/>
        <dbReference type="Rhea" id="RHEA-COMP:11605"/>
        <dbReference type="ChEBI" id="CHEBI:15378"/>
        <dbReference type="ChEBI" id="CHEBI:30013"/>
        <dbReference type="ChEBI" id="CHEBI:30616"/>
        <dbReference type="ChEBI" id="CHEBI:61977"/>
        <dbReference type="ChEBI" id="CHEBI:456216"/>
        <dbReference type="EC" id="2.7.11.22"/>
    </reaction>
</comment>
<dbReference type="AlphaFoldDB" id="A0A067DTT7"/>
<keyword evidence="6" id="KW-0808">Transferase</keyword>
<organism evidence="18 19">
    <name type="scientific">Citrus sinensis</name>
    <name type="common">Sweet orange</name>
    <name type="synonym">Citrus aurantium var. sinensis</name>
    <dbReference type="NCBI Taxonomy" id="2711"/>
    <lineage>
        <taxon>Eukaryota</taxon>
        <taxon>Viridiplantae</taxon>
        <taxon>Streptophyta</taxon>
        <taxon>Embryophyta</taxon>
        <taxon>Tracheophyta</taxon>
        <taxon>Spermatophyta</taxon>
        <taxon>Magnoliopsida</taxon>
        <taxon>eudicotyledons</taxon>
        <taxon>Gunneridae</taxon>
        <taxon>Pentapetalae</taxon>
        <taxon>rosids</taxon>
        <taxon>malvids</taxon>
        <taxon>Sapindales</taxon>
        <taxon>Rutaceae</taxon>
        <taxon>Aurantioideae</taxon>
        <taxon>Citrus</taxon>
    </lineage>
</organism>
<keyword evidence="5" id="KW-0597">Phosphoprotein</keyword>
<keyword evidence="19" id="KW-1185">Reference proteome</keyword>
<dbReference type="GO" id="GO:0004693">
    <property type="term" value="F:cyclin-dependent protein serine/threonine kinase activity"/>
    <property type="evidence" value="ECO:0007669"/>
    <property type="project" value="UniProtKB-EC"/>
</dbReference>
<feature type="compositionally biased region" description="Low complexity" evidence="16">
    <location>
        <begin position="356"/>
        <end position="367"/>
    </location>
</feature>
<evidence type="ECO:0000256" key="13">
    <source>
        <dbReference type="ARBA" id="ARBA00048367"/>
    </source>
</evidence>
<evidence type="ECO:0000313" key="18">
    <source>
        <dbReference type="EMBL" id="KDO42016.1"/>
    </source>
</evidence>
<evidence type="ECO:0000256" key="9">
    <source>
        <dbReference type="ARBA" id="ARBA00022840"/>
    </source>
</evidence>
<dbReference type="SMART" id="SM00220">
    <property type="entry name" value="S_TKc"/>
    <property type="match status" value="1"/>
</dbReference>
<dbReference type="GO" id="GO:0004674">
    <property type="term" value="F:protein serine/threonine kinase activity"/>
    <property type="evidence" value="ECO:0000318"/>
    <property type="project" value="GO_Central"/>
</dbReference>
<dbReference type="EC" id="2.7.11.22" evidence="3"/>
<dbReference type="CDD" id="cd07830">
    <property type="entry name" value="STKc_MAK_like"/>
    <property type="match status" value="1"/>
</dbReference>
<evidence type="ECO:0000256" key="11">
    <source>
        <dbReference type="ARBA" id="ARBA00047811"/>
    </source>
</evidence>
<dbReference type="eggNOG" id="KOG0661">
    <property type="taxonomic scope" value="Eukaryota"/>
</dbReference>
<dbReference type="KEGG" id="cit:102607578"/>
<dbReference type="InterPro" id="IPR000719">
    <property type="entry name" value="Prot_kinase_dom"/>
</dbReference>
<evidence type="ECO:0000256" key="7">
    <source>
        <dbReference type="ARBA" id="ARBA00022741"/>
    </source>
</evidence>
<feature type="domain" description="Protein kinase" evidence="17">
    <location>
        <begin position="4"/>
        <end position="284"/>
    </location>
</feature>
<dbReference type="Proteomes" id="UP000027120">
    <property type="component" value="Unassembled WGS sequence"/>
</dbReference>
<evidence type="ECO:0000256" key="4">
    <source>
        <dbReference type="ARBA" id="ARBA00022527"/>
    </source>
</evidence>
<dbReference type="SUPFAM" id="SSF56112">
    <property type="entry name" value="Protein kinase-like (PK-like)"/>
    <property type="match status" value="1"/>
</dbReference>
<gene>
    <name evidence="18" type="ORF">CISIN_1g044608mg</name>
</gene>
<dbReference type="GO" id="GO:0005634">
    <property type="term" value="C:nucleus"/>
    <property type="evidence" value="ECO:0000318"/>
    <property type="project" value="GO_Central"/>
</dbReference>
<comment type="similarity">
    <text evidence="1">Belongs to the protein kinase superfamily. CMGC Ser/Thr protein kinase family. CDC2/CDKX subfamily.</text>
</comment>
<evidence type="ECO:0000259" key="17">
    <source>
        <dbReference type="PROSITE" id="PS50011"/>
    </source>
</evidence>
<dbReference type="InterPro" id="IPR011009">
    <property type="entry name" value="Kinase-like_dom_sf"/>
</dbReference>
<feature type="region of interest" description="Disordered" evidence="16">
    <location>
        <begin position="356"/>
        <end position="376"/>
    </location>
</feature>
<dbReference type="SMR" id="A0A067DTT7"/>
<dbReference type="GO" id="GO:0035556">
    <property type="term" value="P:intracellular signal transduction"/>
    <property type="evidence" value="ECO:0000318"/>
    <property type="project" value="GO_Central"/>
</dbReference>
<dbReference type="InterPro" id="IPR017441">
    <property type="entry name" value="Protein_kinase_ATP_BS"/>
</dbReference>
<dbReference type="GO" id="GO:0005524">
    <property type="term" value="F:ATP binding"/>
    <property type="evidence" value="ECO:0007669"/>
    <property type="project" value="UniProtKB-UniRule"/>
</dbReference>
<protein>
    <recommendedName>
        <fullName evidence="3">cyclin-dependent kinase</fullName>
        <ecNumber evidence="3">2.7.11.22</ecNumber>
    </recommendedName>
</protein>
<dbReference type="STRING" id="2711.A0A067DTT7"/>
<keyword evidence="7 14" id="KW-0547">Nucleotide-binding</keyword>
<dbReference type="GO" id="GO:0004707">
    <property type="term" value="F:MAP kinase activity"/>
    <property type="evidence" value="ECO:0007669"/>
    <property type="project" value="UniProtKB-EC"/>
</dbReference>
<dbReference type="FunFam" id="3.30.200.20:FF:000545">
    <property type="entry name" value="CMGC family protein kinase"/>
    <property type="match status" value="1"/>
</dbReference>
<evidence type="ECO:0000256" key="3">
    <source>
        <dbReference type="ARBA" id="ARBA00012425"/>
    </source>
</evidence>
<dbReference type="Gene3D" id="3.30.200.20">
    <property type="entry name" value="Phosphorylase Kinase, domain 1"/>
    <property type="match status" value="1"/>
</dbReference>
<dbReference type="Pfam" id="PF00069">
    <property type="entry name" value="Pkinase"/>
    <property type="match status" value="1"/>
</dbReference>
<dbReference type="PROSITE" id="PS00108">
    <property type="entry name" value="PROTEIN_KINASE_ST"/>
    <property type="match status" value="1"/>
</dbReference>
<sequence length="417" mass="47233">MDKYSGFKELGRGAFGRVFQAFDEHTGEAVAIKELKQRYASWEDCLNLREVKCLRKLNHSNIVKLKELIQNNNRLYLVFECMECNLYQLMAARDRKLFSEPEIKAWLFQVFQGLSYMHQNGFFHRDLKPENLLVSQGIIKIADFGLAREIKSGPPYTNYVGSRWYRAPEILLQSELYSSKADMWAMGAIMAELFTFCPLFPGASEADQMYKICGVLGSPTMDSWADGLRQARAIKYQFPQLPRANLSALMPSASQDAISLFESLCSWDPSKRPTAAEALQHPFFKRCFYAPPHIRSTPAVATTTANQPAAATRGMLKQRRQQQQQQQGARMCADEASSNSQMVGKLSPLDLIKQVQQKSVKQPKYSPAAEKKSPTSINKDKIAQLNLPHMMKTGVQWNAESGNLFLRPTQNLEPGRI</sequence>
<comment type="catalytic activity">
    <reaction evidence="13">
        <text>L-seryl-[protein] + ATP = O-phospho-L-seryl-[protein] + ADP + H(+)</text>
        <dbReference type="Rhea" id="RHEA:17989"/>
        <dbReference type="Rhea" id="RHEA-COMP:9863"/>
        <dbReference type="Rhea" id="RHEA-COMP:11604"/>
        <dbReference type="ChEBI" id="CHEBI:15378"/>
        <dbReference type="ChEBI" id="CHEBI:29999"/>
        <dbReference type="ChEBI" id="CHEBI:30616"/>
        <dbReference type="ChEBI" id="CHEBI:83421"/>
        <dbReference type="ChEBI" id="CHEBI:456216"/>
        <dbReference type="EC" id="2.7.11.22"/>
    </reaction>
</comment>
<dbReference type="InterPro" id="IPR008271">
    <property type="entry name" value="Ser/Thr_kinase_AS"/>
</dbReference>
<dbReference type="PROSITE" id="PS00107">
    <property type="entry name" value="PROTEIN_KINASE_ATP"/>
    <property type="match status" value="1"/>
</dbReference>
<comment type="similarity">
    <text evidence="2">Belongs to the protein kinase superfamily. CMGC Ser/Thr protein kinase family. MAP kinase subfamily.</text>
</comment>
<evidence type="ECO:0000256" key="2">
    <source>
        <dbReference type="ARBA" id="ARBA00008832"/>
    </source>
</evidence>
<dbReference type="Gene3D" id="1.10.510.10">
    <property type="entry name" value="Transferase(Phosphotransferase) domain 1"/>
    <property type="match status" value="1"/>
</dbReference>
<comment type="catalytic activity">
    <reaction evidence="12">
        <text>L-seryl-[protein] + ATP = O-phospho-L-seryl-[protein] + ADP + H(+)</text>
        <dbReference type="Rhea" id="RHEA:17989"/>
        <dbReference type="Rhea" id="RHEA-COMP:9863"/>
        <dbReference type="Rhea" id="RHEA-COMP:11604"/>
        <dbReference type="ChEBI" id="CHEBI:15378"/>
        <dbReference type="ChEBI" id="CHEBI:29999"/>
        <dbReference type="ChEBI" id="CHEBI:30616"/>
        <dbReference type="ChEBI" id="CHEBI:83421"/>
        <dbReference type="ChEBI" id="CHEBI:456216"/>
        <dbReference type="EC" id="2.7.11.24"/>
    </reaction>
</comment>
<evidence type="ECO:0000256" key="10">
    <source>
        <dbReference type="ARBA" id="ARBA00047592"/>
    </source>
</evidence>
<dbReference type="FunFam" id="1.10.510.10:FF:000104">
    <property type="entry name" value="serine/threonine-protein kinase MAK isoform X1"/>
    <property type="match status" value="1"/>
</dbReference>
<keyword evidence="4 15" id="KW-0723">Serine/threonine-protein kinase</keyword>